<protein>
    <submittedName>
        <fullName evidence="5">3-keto-5-aminohexanoate cleavage protein</fullName>
    </submittedName>
</protein>
<accession>A0ABS7NJ73</accession>
<gene>
    <name evidence="5" type="ORF">KUV26_17615</name>
</gene>
<evidence type="ECO:0000313" key="5">
    <source>
        <dbReference type="EMBL" id="MBY6141258.1"/>
    </source>
</evidence>
<dbReference type="RefSeq" id="WP_222509333.1">
    <property type="nucleotide sequence ID" value="NZ_JAHVJA010000009.1"/>
</dbReference>
<keyword evidence="3" id="KW-0479">Metal-binding</keyword>
<dbReference type="InterPro" id="IPR013785">
    <property type="entry name" value="Aldolase_TIM"/>
</dbReference>
<dbReference type="PANTHER" id="PTHR37418">
    <property type="entry name" value="3-KETO-5-AMINOHEXANOATE CLEAVAGE ENZYME-RELATED"/>
    <property type="match status" value="1"/>
</dbReference>
<dbReference type="Proteomes" id="UP000766629">
    <property type="component" value="Unassembled WGS sequence"/>
</dbReference>
<evidence type="ECO:0000256" key="4">
    <source>
        <dbReference type="ARBA" id="ARBA00022833"/>
    </source>
</evidence>
<reference evidence="5 6" key="1">
    <citation type="submission" date="2021-06" db="EMBL/GenBank/DDBJ databases">
        <title>50 bacteria genomes isolated from Dapeng, Shenzhen, China.</title>
        <authorList>
            <person name="Zheng W."/>
            <person name="Yu S."/>
            <person name="Huang Y."/>
        </authorList>
    </citation>
    <scope>NUCLEOTIDE SEQUENCE [LARGE SCALE GENOMIC DNA]</scope>
    <source>
        <strain evidence="5 6">DP1N14-2</strain>
    </source>
</reference>
<keyword evidence="4" id="KW-0862">Zinc</keyword>
<organism evidence="5 6">
    <name type="scientific">Leisingera daeponensis</name>
    <dbReference type="NCBI Taxonomy" id="405746"/>
    <lineage>
        <taxon>Bacteria</taxon>
        <taxon>Pseudomonadati</taxon>
        <taxon>Pseudomonadota</taxon>
        <taxon>Alphaproteobacteria</taxon>
        <taxon>Rhodobacterales</taxon>
        <taxon>Roseobacteraceae</taxon>
        <taxon>Leisingera</taxon>
    </lineage>
</organism>
<keyword evidence="2" id="KW-0808">Transferase</keyword>
<dbReference type="Pfam" id="PF05853">
    <property type="entry name" value="BKACE"/>
    <property type="match status" value="1"/>
</dbReference>
<name>A0ABS7NJ73_9RHOB</name>
<comment type="cofactor">
    <cofactor evidence="1">
        <name>Zn(2+)</name>
        <dbReference type="ChEBI" id="CHEBI:29105"/>
    </cofactor>
</comment>
<proteinExistence type="predicted"/>
<dbReference type="PANTHER" id="PTHR37418:SF2">
    <property type="entry name" value="3-KETO-5-AMINOHEXANOATE CLEAVAGE ENZYME"/>
    <property type="match status" value="1"/>
</dbReference>
<evidence type="ECO:0000256" key="1">
    <source>
        <dbReference type="ARBA" id="ARBA00001947"/>
    </source>
</evidence>
<keyword evidence="6" id="KW-1185">Reference proteome</keyword>
<comment type="caution">
    <text evidence="5">The sequence shown here is derived from an EMBL/GenBank/DDBJ whole genome shotgun (WGS) entry which is preliminary data.</text>
</comment>
<dbReference type="EMBL" id="JAHVJA010000009">
    <property type="protein sequence ID" value="MBY6141258.1"/>
    <property type="molecule type" value="Genomic_DNA"/>
</dbReference>
<evidence type="ECO:0000256" key="3">
    <source>
        <dbReference type="ARBA" id="ARBA00022723"/>
    </source>
</evidence>
<dbReference type="InterPro" id="IPR008567">
    <property type="entry name" value="BKACE"/>
</dbReference>
<sequence>MAEPCIICVAITGSLPTKANNPAVPVTISEQIESTHEAFEAGATICHAHVRNDDQAPSSDPERFALLQEGLQKHCPGMIIQFSTGGRSGAGQARGGMLSLRPDMASLSVGSNNFPARVYENPPDLVAWLASEMKTHGIKPEIEAFDLSHILKAAEMHAAGEIADTPYVQFVMGVKNAMPADRHVFDFYVETVNRLFPGAPWCAAGIGREQLKINKWSIAAGGHARTGLEDNVRIDRGTLAPSNAALVRLTAGICAENGRPVATPDQAREILGLPPFQRRN</sequence>
<dbReference type="Gene3D" id="3.20.20.70">
    <property type="entry name" value="Aldolase class I"/>
    <property type="match status" value="1"/>
</dbReference>
<evidence type="ECO:0000313" key="6">
    <source>
        <dbReference type="Proteomes" id="UP000766629"/>
    </source>
</evidence>
<evidence type="ECO:0000256" key="2">
    <source>
        <dbReference type="ARBA" id="ARBA00022679"/>
    </source>
</evidence>